<gene>
    <name evidence="1" type="ORF">METZ01_LOCUS355550</name>
</gene>
<name>A0A382RYD7_9ZZZZ</name>
<sequence length="176" mass="20088">MSGKTVRDTVTAIGFIASMVFVGFEIRTSNLQARAAAYQAIGIATSEFHRDFDARLNRLETEGSYPEATARWALQDWEAVSRMWTADLRMVETILLQVEQGLLPDDAMERLGYNWVHSLPALERSDLACLWPQLRLQVGSEVRRRIEGATPRDDWFNCQIDLESLRDRAARGELDR</sequence>
<organism evidence="1">
    <name type="scientific">marine metagenome</name>
    <dbReference type="NCBI Taxonomy" id="408172"/>
    <lineage>
        <taxon>unclassified sequences</taxon>
        <taxon>metagenomes</taxon>
        <taxon>ecological metagenomes</taxon>
    </lineage>
</organism>
<protein>
    <submittedName>
        <fullName evidence="1">Uncharacterized protein</fullName>
    </submittedName>
</protein>
<evidence type="ECO:0000313" key="1">
    <source>
        <dbReference type="EMBL" id="SVD02696.1"/>
    </source>
</evidence>
<accession>A0A382RYD7</accession>
<dbReference type="EMBL" id="UINC01125100">
    <property type="protein sequence ID" value="SVD02696.1"/>
    <property type="molecule type" value="Genomic_DNA"/>
</dbReference>
<dbReference type="AlphaFoldDB" id="A0A382RYD7"/>
<proteinExistence type="predicted"/>
<reference evidence="1" key="1">
    <citation type="submission" date="2018-05" db="EMBL/GenBank/DDBJ databases">
        <authorList>
            <person name="Lanie J.A."/>
            <person name="Ng W.-L."/>
            <person name="Kazmierczak K.M."/>
            <person name="Andrzejewski T.M."/>
            <person name="Davidsen T.M."/>
            <person name="Wayne K.J."/>
            <person name="Tettelin H."/>
            <person name="Glass J.I."/>
            <person name="Rusch D."/>
            <person name="Podicherti R."/>
            <person name="Tsui H.-C.T."/>
            <person name="Winkler M.E."/>
        </authorList>
    </citation>
    <scope>NUCLEOTIDE SEQUENCE</scope>
</reference>